<dbReference type="Proteomes" id="UP001321760">
    <property type="component" value="Unassembled WGS sequence"/>
</dbReference>
<dbReference type="AlphaFoldDB" id="A0AAV9GP61"/>
<reference evidence="1" key="2">
    <citation type="submission" date="2023-05" db="EMBL/GenBank/DDBJ databases">
        <authorList>
            <consortium name="Lawrence Berkeley National Laboratory"/>
            <person name="Steindorff A."/>
            <person name="Hensen N."/>
            <person name="Bonometti L."/>
            <person name="Westerberg I."/>
            <person name="Brannstrom I.O."/>
            <person name="Guillou S."/>
            <person name="Cros-Aarteil S."/>
            <person name="Calhoun S."/>
            <person name="Haridas S."/>
            <person name="Kuo A."/>
            <person name="Mondo S."/>
            <person name="Pangilinan J."/>
            <person name="Riley R."/>
            <person name="Labutti K."/>
            <person name="Andreopoulos B."/>
            <person name="Lipzen A."/>
            <person name="Chen C."/>
            <person name="Yanf M."/>
            <person name="Daum C."/>
            <person name="Ng V."/>
            <person name="Clum A."/>
            <person name="Ohm R."/>
            <person name="Martin F."/>
            <person name="Silar P."/>
            <person name="Natvig D."/>
            <person name="Lalanne C."/>
            <person name="Gautier V."/>
            <person name="Ament-Velasquez S.L."/>
            <person name="Kruys A."/>
            <person name="Hutchinson M.I."/>
            <person name="Powell A.J."/>
            <person name="Barry K."/>
            <person name="Miller A.N."/>
            <person name="Grigoriev I.V."/>
            <person name="Debuchy R."/>
            <person name="Gladieux P."/>
            <person name="Thoren M.H."/>
            <person name="Johannesson H."/>
        </authorList>
    </citation>
    <scope>NUCLEOTIDE SEQUENCE</scope>
    <source>
        <strain evidence="1">PSN243</strain>
    </source>
</reference>
<dbReference type="Gene3D" id="3.80.10.10">
    <property type="entry name" value="Ribonuclease Inhibitor"/>
    <property type="match status" value="1"/>
</dbReference>
<sequence>MARLIQLPAEILREICSYLCLHCSAPCIVWEDPEPADTRDPGMERSAELCGLRHPTHNLAALSRTCRRLHDIAQPYLYHCIRWAPEPPASIPVLDLARQFLVTSRIFSVLQATKPDVAQRVQAAELDCVYIGPILPSSKLDVAFNRADVYPRGYVLPSDLNEALLETILLSLPALKALRLRIFDGLSPSFRLWTGSATPNLGVLPTLRELYAHSLMKNRGWWPRLKSLLKMTDGITVLSIQCFHGFGNESLDELRNLVELTIDSCEFKALALTKFIESADHLRAFRMLERHEDWSKYQRPAVYPNPWPCYASIVAALGKHKSTLRSLGLLIRVRSHGHMGDPAAADVDFRDFEKLENLCVRLMDLRCSAPERVGEMHYEIAQNLKSLEPSDPRCQDGYLASILPRSIKRLYFFDALHPKNSVAILSANLWGLDTALKRGDFPNLEEIGIISVTWERTLSSPALVARGEKPCPAAAGRLRKLGRTWAERGGAKLINTPAEAIILGLWN</sequence>
<organism evidence="1 2">
    <name type="scientific">Podospora aff. communis PSN243</name>
    <dbReference type="NCBI Taxonomy" id="3040156"/>
    <lineage>
        <taxon>Eukaryota</taxon>
        <taxon>Fungi</taxon>
        <taxon>Dikarya</taxon>
        <taxon>Ascomycota</taxon>
        <taxon>Pezizomycotina</taxon>
        <taxon>Sordariomycetes</taxon>
        <taxon>Sordariomycetidae</taxon>
        <taxon>Sordariales</taxon>
        <taxon>Podosporaceae</taxon>
        <taxon>Podospora</taxon>
    </lineage>
</organism>
<keyword evidence="2" id="KW-1185">Reference proteome</keyword>
<dbReference type="EMBL" id="MU865932">
    <property type="protein sequence ID" value="KAK4450398.1"/>
    <property type="molecule type" value="Genomic_DNA"/>
</dbReference>
<name>A0AAV9GP61_9PEZI</name>
<reference evidence="1" key="1">
    <citation type="journal article" date="2023" name="Mol. Phylogenet. Evol.">
        <title>Genome-scale phylogeny and comparative genomics of the fungal order Sordariales.</title>
        <authorList>
            <person name="Hensen N."/>
            <person name="Bonometti L."/>
            <person name="Westerberg I."/>
            <person name="Brannstrom I.O."/>
            <person name="Guillou S."/>
            <person name="Cros-Aarteil S."/>
            <person name="Calhoun S."/>
            <person name="Haridas S."/>
            <person name="Kuo A."/>
            <person name="Mondo S."/>
            <person name="Pangilinan J."/>
            <person name="Riley R."/>
            <person name="LaButti K."/>
            <person name="Andreopoulos B."/>
            <person name="Lipzen A."/>
            <person name="Chen C."/>
            <person name="Yan M."/>
            <person name="Daum C."/>
            <person name="Ng V."/>
            <person name="Clum A."/>
            <person name="Steindorff A."/>
            <person name="Ohm R.A."/>
            <person name="Martin F."/>
            <person name="Silar P."/>
            <person name="Natvig D.O."/>
            <person name="Lalanne C."/>
            <person name="Gautier V."/>
            <person name="Ament-Velasquez S.L."/>
            <person name="Kruys A."/>
            <person name="Hutchinson M.I."/>
            <person name="Powell A.J."/>
            <person name="Barry K."/>
            <person name="Miller A.N."/>
            <person name="Grigoriev I.V."/>
            <person name="Debuchy R."/>
            <person name="Gladieux P."/>
            <person name="Hiltunen Thoren M."/>
            <person name="Johannesson H."/>
        </authorList>
    </citation>
    <scope>NUCLEOTIDE SEQUENCE</scope>
    <source>
        <strain evidence="1">PSN243</strain>
    </source>
</reference>
<dbReference type="InterPro" id="IPR032675">
    <property type="entry name" value="LRR_dom_sf"/>
</dbReference>
<comment type="caution">
    <text evidence="1">The sequence shown here is derived from an EMBL/GenBank/DDBJ whole genome shotgun (WGS) entry which is preliminary data.</text>
</comment>
<evidence type="ECO:0000313" key="2">
    <source>
        <dbReference type="Proteomes" id="UP001321760"/>
    </source>
</evidence>
<evidence type="ECO:0000313" key="1">
    <source>
        <dbReference type="EMBL" id="KAK4450398.1"/>
    </source>
</evidence>
<proteinExistence type="predicted"/>
<evidence type="ECO:0008006" key="3">
    <source>
        <dbReference type="Google" id="ProtNLM"/>
    </source>
</evidence>
<protein>
    <recommendedName>
        <fullName evidence="3">F-box domain-containing protein</fullName>
    </recommendedName>
</protein>
<accession>A0AAV9GP61</accession>
<gene>
    <name evidence="1" type="ORF">QBC34DRAFT_75513</name>
</gene>